<accession>A0ABV5W254</accession>
<sequence>MPLLEVDDLSVAFASYTGRFKLTKLQVLQGMTLDVNSGEIVAVIGSSGSGKSLLAHAILGILPGNASTGGKIRFDGEELTTRRQQALRGKDIALVPQSVGYLDPLMRVGAQVRSSVRAGDPLGEQRAAFARYRLAQDVERRYPHQLSGGMARRVLVSMATISGARLLIADEPTPGLDPAIVQETVRQLRELADNGAGILLISHDLESVLQVADRVAVFYAGTTVEVAPAADFSQDGARLRHPYSRALWRALPQNGFEPLHGGQPQPGELPAGCLFAPRCSLATAACGAERPVMRELRNGKARCIHAT</sequence>
<keyword evidence="4" id="KW-1003">Cell membrane</keyword>
<protein>
    <recommendedName>
        <fullName evidence="14">Nickel import system ATP-binding protein NikD</fullName>
        <ecNumber evidence="13">7.2.2.11</ecNumber>
    </recommendedName>
</protein>
<dbReference type="InterPro" id="IPR017871">
    <property type="entry name" value="ABC_transporter-like_CS"/>
</dbReference>
<dbReference type="PANTHER" id="PTHR43297">
    <property type="entry name" value="OLIGOPEPTIDE TRANSPORT ATP-BINDING PROTEIN APPD"/>
    <property type="match status" value="1"/>
</dbReference>
<keyword evidence="18" id="KW-1185">Reference proteome</keyword>
<dbReference type="InterPro" id="IPR050388">
    <property type="entry name" value="ABC_Ni/Peptide_Import"/>
</dbReference>
<keyword evidence="5" id="KW-0533">Nickel</keyword>
<keyword evidence="6" id="KW-0547">Nucleotide-binding</keyword>
<dbReference type="EC" id="7.2.2.11" evidence="13"/>
<keyword evidence="7 17" id="KW-0067">ATP-binding</keyword>
<evidence type="ECO:0000259" key="16">
    <source>
        <dbReference type="PROSITE" id="PS50893"/>
    </source>
</evidence>
<organism evidence="17 18">
    <name type="scientific">Paenibacillus hodogayensis</name>
    <dbReference type="NCBI Taxonomy" id="279208"/>
    <lineage>
        <taxon>Bacteria</taxon>
        <taxon>Bacillati</taxon>
        <taxon>Bacillota</taxon>
        <taxon>Bacilli</taxon>
        <taxon>Bacillales</taxon>
        <taxon>Paenibacillaceae</taxon>
        <taxon>Paenibacillus</taxon>
    </lineage>
</organism>
<dbReference type="EMBL" id="JBHMAG010000014">
    <property type="protein sequence ID" value="MFB9754326.1"/>
    <property type="molecule type" value="Genomic_DNA"/>
</dbReference>
<dbReference type="Gene3D" id="3.40.50.300">
    <property type="entry name" value="P-loop containing nucleotide triphosphate hydrolases"/>
    <property type="match status" value="1"/>
</dbReference>
<comment type="catalytic activity">
    <reaction evidence="15">
        <text>Ni(2+)(out) + ATP + H2O = Ni(2+)(in) + ADP + phosphate + H(+)</text>
        <dbReference type="Rhea" id="RHEA:15557"/>
        <dbReference type="ChEBI" id="CHEBI:15377"/>
        <dbReference type="ChEBI" id="CHEBI:15378"/>
        <dbReference type="ChEBI" id="CHEBI:30616"/>
        <dbReference type="ChEBI" id="CHEBI:43474"/>
        <dbReference type="ChEBI" id="CHEBI:49786"/>
        <dbReference type="ChEBI" id="CHEBI:456216"/>
        <dbReference type="EC" id="7.2.2.11"/>
    </reaction>
    <physiologicalReaction direction="left-to-right" evidence="15">
        <dbReference type="Rhea" id="RHEA:15558"/>
    </physiologicalReaction>
</comment>
<evidence type="ECO:0000256" key="8">
    <source>
        <dbReference type="ARBA" id="ARBA00022967"/>
    </source>
</evidence>
<dbReference type="PROSITE" id="PS00211">
    <property type="entry name" value="ABC_TRANSPORTER_1"/>
    <property type="match status" value="1"/>
</dbReference>
<evidence type="ECO:0000256" key="6">
    <source>
        <dbReference type="ARBA" id="ARBA00022741"/>
    </source>
</evidence>
<dbReference type="Proteomes" id="UP001589619">
    <property type="component" value="Unassembled WGS sequence"/>
</dbReference>
<dbReference type="CDD" id="cd03257">
    <property type="entry name" value="ABC_NikE_OppD_transporters"/>
    <property type="match status" value="1"/>
</dbReference>
<evidence type="ECO:0000256" key="11">
    <source>
        <dbReference type="ARBA" id="ARBA00023136"/>
    </source>
</evidence>
<dbReference type="RefSeq" id="WP_344913760.1">
    <property type="nucleotide sequence ID" value="NZ_BAAAYO010000013.1"/>
</dbReference>
<comment type="similarity">
    <text evidence="2">Belongs to the ABC transporter superfamily.</text>
</comment>
<dbReference type="Pfam" id="PF00005">
    <property type="entry name" value="ABC_tran"/>
    <property type="match status" value="1"/>
</dbReference>
<comment type="caution">
    <text evidence="17">The sequence shown here is derived from an EMBL/GenBank/DDBJ whole genome shotgun (WGS) entry which is preliminary data.</text>
</comment>
<keyword evidence="9" id="KW-0406">Ion transport</keyword>
<dbReference type="GO" id="GO:0005524">
    <property type="term" value="F:ATP binding"/>
    <property type="evidence" value="ECO:0007669"/>
    <property type="project" value="UniProtKB-KW"/>
</dbReference>
<evidence type="ECO:0000256" key="2">
    <source>
        <dbReference type="ARBA" id="ARBA00005417"/>
    </source>
</evidence>
<dbReference type="InterPro" id="IPR003439">
    <property type="entry name" value="ABC_transporter-like_ATP-bd"/>
</dbReference>
<evidence type="ECO:0000313" key="18">
    <source>
        <dbReference type="Proteomes" id="UP001589619"/>
    </source>
</evidence>
<dbReference type="PROSITE" id="PS50893">
    <property type="entry name" value="ABC_TRANSPORTER_2"/>
    <property type="match status" value="1"/>
</dbReference>
<evidence type="ECO:0000256" key="7">
    <source>
        <dbReference type="ARBA" id="ARBA00022840"/>
    </source>
</evidence>
<keyword evidence="11" id="KW-0472">Membrane</keyword>
<name>A0ABV5W254_9BACL</name>
<evidence type="ECO:0000313" key="17">
    <source>
        <dbReference type="EMBL" id="MFB9754326.1"/>
    </source>
</evidence>
<evidence type="ECO:0000256" key="4">
    <source>
        <dbReference type="ARBA" id="ARBA00022475"/>
    </source>
</evidence>
<reference evidence="17 18" key="1">
    <citation type="submission" date="2024-09" db="EMBL/GenBank/DDBJ databases">
        <authorList>
            <person name="Sun Q."/>
            <person name="Mori K."/>
        </authorList>
    </citation>
    <scope>NUCLEOTIDE SEQUENCE [LARGE SCALE GENOMIC DNA]</scope>
    <source>
        <strain evidence="17 18">JCM 12520</strain>
    </source>
</reference>
<dbReference type="NCBIfam" id="TIGR01727">
    <property type="entry name" value="oligo_HPY"/>
    <property type="match status" value="1"/>
</dbReference>
<gene>
    <name evidence="17" type="ORF">ACFFNY_22375</name>
</gene>
<keyword evidence="8" id="KW-1278">Translocase</keyword>
<dbReference type="Pfam" id="PF08352">
    <property type="entry name" value="oligo_HPY"/>
    <property type="match status" value="1"/>
</dbReference>
<evidence type="ECO:0000256" key="14">
    <source>
        <dbReference type="ARBA" id="ARBA00044143"/>
    </source>
</evidence>
<dbReference type="InterPro" id="IPR013563">
    <property type="entry name" value="Oligopep_ABC_C"/>
</dbReference>
<evidence type="ECO:0000256" key="5">
    <source>
        <dbReference type="ARBA" id="ARBA00022596"/>
    </source>
</evidence>
<dbReference type="InterPro" id="IPR027417">
    <property type="entry name" value="P-loop_NTPase"/>
</dbReference>
<dbReference type="SUPFAM" id="SSF52540">
    <property type="entry name" value="P-loop containing nucleoside triphosphate hydrolases"/>
    <property type="match status" value="1"/>
</dbReference>
<feature type="domain" description="ABC transporter" evidence="16">
    <location>
        <begin position="4"/>
        <end position="245"/>
    </location>
</feature>
<evidence type="ECO:0000256" key="10">
    <source>
        <dbReference type="ARBA" id="ARBA00023112"/>
    </source>
</evidence>
<evidence type="ECO:0000256" key="12">
    <source>
        <dbReference type="ARBA" id="ARBA00038669"/>
    </source>
</evidence>
<evidence type="ECO:0000256" key="9">
    <source>
        <dbReference type="ARBA" id="ARBA00023065"/>
    </source>
</evidence>
<dbReference type="SMART" id="SM00382">
    <property type="entry name" value="AAA"/>
    <property type="match status" value="1"/>
</dbReference>
<evidence type="ECO:0000256" key="3">
    <source>
        <dbReference type="ARBA" id="ARBA00022448"/>
    </source>
</evidence>
<keyword evidence="3" id="KW-0813">Transport</keyword>
<evidence type="ECO:0000256" key="1">
    <source>
        <dbReference type="ARBA" id="ARBA00004202"/>
    </source>
</evidence>
<dbReference type="InterPro" id="IPR003593">
    <property type="entry name" value="AAA+_ATPase"/>
</dbReference>
<evidence type="ECO:0000256" key="15">
    <source>
        <dbReference type="ARBA" id="ARBA00048610"/>
    </source>
</evidence>
<proteinExistence type="inferred from homology"/>
<keyword evidence="10" id="KW-0921">Nickel transport</keyword>
<comment type="subunit">
    <text evidence="12">The complex is composed of two ATP-binding proteins (NikD and NikE), two transmembrane proteins (NikB and NikC) and a solute-binding protein (NikA).</text>
</comment>
<evidence type="ECO:0000256" key="13">
    <source>
        <dbReference type="ARBA" id="ARBA00039098"/>
    </source>
</evidence>
<dbReference type="PANTHER" id="PTHR43297:SF13">
    <property type="entry name" value="NICKEL ABC TRANSPORTER, ATP-BINDING PROTEIN"/>
    <property type="match status" value="1"/>
</dbReference>
<comment type="subcellular location">
    <subcellularLocation>
        <location evidence="1">Cell membrane</location>
        <topology evidence="1">Peripheral membrane protein</topology>
    </subcellularLocation>
</comment>